<proteinExistence type="inferred from homology"/>
<dbReference type="EMBL" id="PYWC01000157">
    <property type="protein sequence ID" value="PWW71629.1"/>
    <property type="molecule type" value="Genomic_DNA"/>
</dbReference>
<dbReference type="GO" id="GO:0046578">
    <property type="term" value="P:regulation of Ras protein signal transduction"/>
    <property type="evidence" value="ECO:0007669"/>
    <property type="project" value="TreeGrafter"/>
</dbReference>
<dbReference type="Pfam" id="PF01161">
    <property type="entry name" value="PBP"/>
    <property type="match status" value="1"/>
</dbReference>
<dbReference type="AlphaFoldDB" id="A0A317SAR2"/>
<dbReference type="CDD" id="cd00866">
    <property type="entry name" value="PEBP_euk"/>
    <property type="match status" value="1"/>
</dbReference>
<sequence length="115" mass="12632">NTNSQYIVIMIDPDAPSRANPTSANVLHWVKTDLRIRSTTATNITAENATAPLSYAPPSPPQGSGEHRYVFLLYDQPRRAGFVLQGLPERRPGFNVTAWRELNGLAPAKAGTYLL</sequence>
<dbReference type="GO" id="GO:0005543">
    <property type="term" value="F:phospholipid binding"/>
    <property type="evidence" value="ECO:0007669"/>
    <property type="project" value="TreeGrafter"/>
</dbReference>
<comment type="similarity">
    <text evidence="1">Belongs to the phosphatidylethanolamine-binding protein family.</text>
</comment>
<dbReference type="OrthoDB" id="2506647at2759"/>
<dbReference type="PROSITE" id="PS01220">
    <property type="entry name" value="PBP"/>
    <property type="match status" value="1"/>
</dbReference>
<organism evidence="2 3">
    <name type="scientific">Tuber magnatum</name>
    <name type="common">white Piedmont truffle</name>
    <dbReference type="NCBI Taxonomy" id="42249"/>
    <lineage>
        <taxon>Eukaryota</taxon>
        <taxon>Fungi</taxon>
        <taxon>Dikarya</taxon>
        <taxon>Ascomycota</taxon>
        <taxon>Pezizomycotina</taxon>
        <taxon>Pezizomycetes</taxon>
        <taxon>Pezizales</taxon>
        <taxon>Tuberaceae</taxon>
        <taxon>Tuber</taxon>
    </lineage>
</organism>
<keyword evidence="3" id="KW-1185">Reference proteome</keyword>
<dbReference type="InterPro" id="IPR001858">
    <property type="entry name" value="Phosphatidylethanolamine-bd_CS"/>
</dbReference>
<dbReference type="InterPro" id="IPR036610">
    <property type="entry name" value="PEBP-like_sf"/>
</dbReference>
<dbReference type="GO" id="GO:0030162">
    <property type="term" value="P:regulation of proteolysis"/>
    <property type="evidence" value="ECO:0007669"/>
    <property type="project" value="TreeGrafter"/>
</dbReference>
<dbReference type="InterPro" id="IPR035810">
    <property type="entry name" value="PEBP_euk"/>
</dbReference>
<reference evidence="2 3" key="1">
    <citation type="submission" date="2018-03" db="EMBL/GenBank/DDBJ databases">
        <title>Genomes of Pezizomycetes fungi and the evolution of truffles.</title>
        <authorList>
            <person name="Murat C."/>
            <person name="Payen T."/>
            <person name="Noel B."/>
            <person name="Kuo A."/>
            <person name="Martin F.M."/>
        </authorList>
    </citation>
    <scope>NUCLEOTIDE SEQUENCE [LARGE SCALE GENOMIC DNA]</scope>
    <source>
        <strain evidence="2">091103-1</strain>
    </source>
</reference>
<feature type="non-terminal residue" evidence="2">
    <location>
        <position position="1"/>
    </location>
</feature>
<dbReference type="STRING" id="42249.A0A317SAR2"/>
<feature type="non-terminal residue" evidence="2">
    <location>
        <position position="115"/>
    </location>
</feature>
<dbReference type="PANTHER" id="PTHR11362:SF141">
    <property type="entry name" value="PHOSPHATIDYLETHANOLAMINE-BINDING PROTEIN"/>
    <property type="match status" value="1"/>
</dbReference>
<evidence type="ECO:0000313" key="2">
    <source>
        <dbReference type="EMBL" id="PWW71629.1"/>
    </source>
</evidence>
<accession>A0A317SAR2</accession>
<protein>
    <submittedName>
        <fullName evidence="2">PEBP-like protein</fullName>
    </submittedName>
</protein>
<gene>
    <name evidence="2" type="ORF">C7212DRAFT_141433</name>
</gene>
<name>A0A317SAR2_9PEZI</name>
<comment type="caution">
    <text evidence="2">The sequence shown here is derived from an EMBL/GenBank/DDBJ whole genome shotgun (WGS) entry which is preliminary data.</text>
</comment>
<dbReference type="Gene3D" id="3.90.280.10">
    <property type="entry name" value="PEBP-like"/>
    <property type="match status" value="1"/>
</dbReference>
<evidence type="ECO:0000313" key="3">
    <source>
        <dbReference type="Proteomes" id="UP000246991"/>
    </source>
</evidence>
<dbReference type="InterPro" id="IPR008914">
    <property type="entry name" value="PEBP"/>
</dbReference>
<dbReference type="SUPFAM" id="SSF49777">
    <property type="entry name" value="PEBP-like"/>
    <property type="match status" value="1"/>
</dbReference>
<dbReference type="PANTHER" id="PTHR11362">
    <property type="entry name" value="PHOSPHATIDYLETHANOLAMINE-BINDING PROTEIN"/>
    <property type="match status" value="1"/>
</dbReference>
<dbReference type="GO" id="GO:0030414">
    <property type="term" value="F:peptidase inhibitor activity"/>
    <property type="evidence" value="ECO:0007669"/>
    <property type="project" value="TreeGrafter"/>
</dbReference>
<evidence type="ECO:0000256" key="1">
    <source>
        <dbReference type="ARBA" id="ARBA00007091"/>
    </source>
</evidence>
<dbReference type="Proteomes" id="UP000246991">
    <property type="component" value="Unassembled WGS sequence"/>
</dbReference>